<evidence type="ECO:0008006" key="2">
    <source>
        <dbReference type="Google" id="ProtNLM"/>
    </source>
</evidence>
<name>A0A0F9F8Y0_9ZZZZ</name>
<reference evidence="1" key="1">
    <citation type="journal article" date="2015" name="Nature">
        <title>Complex archaea that bridge the gap between prokaryotes and eukaryotes.</title>
        <authorList>
            <person name="Spang A."/>
            <person name="Saw J.H."/>
            <person name="Jorgensen S.L."/>
            <person name="Zaremba-Niedzwiedzka K."/>
            <person name="Martijn J."/>
            <person name="Lind A.E."/>
            <person name="van Eijk R."/>
            <person name="Schleper C."/>
            <person name="Guy L."/>
            <person name="Ettema T.J."/>
        </authorList>
    </citation>
    <scope>NUCLEOTIDE SEQUENCE</scope>
</reference>
<dbReference type="AlphaFoldDB" id="A0A0F9F8Y0"/>
<proteinExistence type="predicted"/>
<organism evidence="1">
    <name type="scientific">marine sediment metagenome</name>
    <dbReference type="NCBI Taxonomy" id="412755"/>
    <lineage>
        <taxon>unclassified sequences</taxon>
        <taxon>metagenomes</taxon>
        <taxon>ecological metagenomes</taxon>
    </lineage>
</organism>
<accession>A0A0F9F8Y0</accession>
<evidence type="ECO:0000313" key="1">
    <source>
        <dbReference type="EMBL" id="KKL82824.1"/>
    </source>
</evidence>
<protein>
    <recommendedName>
        <fullName evidence="2">Peptidase C39 domain-containing protein</fullName>
    </recommendedName>
</protein>
<dbReference type="EMBL" id="LAZR01022163">
    <property type="protein sequence ID" value="KKL82824.1"/>
    <property type="molecule type" value="Genomic_DNA"/>
</dbReference>
<sequence length="146" mass="16274">MLRVYQTTFGGSKATLEQQGNCFQACVATVLGIPLEEAYDCRGIQDGEDSHWFDDFNKWLERYGLGCIFIESNKDIPAAVSGWPGIHIAECRSATLYNGERHVVVIRDGDLLHDPIPDAKEQGEMQGIYLFVPLNAGDRIKLPCKV</sequence>
<gene>
    <name evidence="1" type="ORF">LCGC14_1980900</name>
</gene>
<comment type="caution">
    <text evidence="1">The sequence shown here is derived from an EMBL/GenBank/DDBJ whole genome shotgun (WGS) entry which is preliminary data.</text>
</comment>